<gene>
    <name evidence="2" type="ORF">A3G31_04955</name>
</gene>
<dbReference type="InterPro" id="IPR037401">
    <property type="entry name" value="SnoaL-like"/>
</dbReference>
<evidence type="ECO:0000313" key="3">
    <source>
        <dbReference type="Proteomes" id="UP000178082"/>
    </source>
</evidence>
<dbReference type="SUPFAM" id="SSF54427">
    <property type="entry name" value="NTF2-like"/>
    <property type="match status" value="1"/>
</dbReference>
<accession>A0A1F7SIN5</accession>
<dbReference type="InterPro" id="IPR032710">
    <property type="entry name" value="NTF2-like_dom_sf"/>
</dbReference>
<dbReference type="Proteomes" id="UP000178082">
    <property type="component" value="Unassembled WGS sequence"/>
</dbReference>
<organism evidence="2 3">
    <name type="scientific">Candidatus Schekmanbacteria bacterium RIFCSPLOWO2_12_FULL_38_15</name>
    <dbReference type="NCBI Taxonomy" id="1817883"/>
    <lineage>
        <taxon>Bacteria</taxon>
        <taxon>Candidatus Schekmaniibacteriota</taxon>
    </lineage>
</organism>
<evidence type="ECO:0000313" key="2">
    <source>
        <dbReference type="EMBL" id="OGL53633.1"/>
    </source>
</evidence>
<dbReference type="STRING" id="1817883.A3G31_04955"/>
<reference evidence="2 3" key="1">
    <citation type="journal article" date="2016" name="Nat. Commun.">
        <title>Thousands of microbial genomes shed light on interconnected biogeochemical processes in an aquifer system.</title>
        <authorList>
            <person name="Anantharaman K."/>
            <person name="Brown C.T."/>
            <person name="Hug L.A."/>
            <person name="Sharon I."/>
            <person name="Castelle C.J."/>
            <person name="Probst A.J."/>
            <person name="Thomas B.C."/>
            <person name="Singh A."/>
            <person name="Wilkins M.J."/>
            <person name="Karaoz U."/>
            <person name="Brodie E.L."/>
            <person name="Williams K.H."/>
            <person name="Hubbard S.S."/>
            <person name="Banfield J.F."/>
        </authorList>
    </citation>
    <scope>NUCLEOTIDE SEQUENCE [LARGE SCALE GENOMIC DNA]</scope>
</reference>
<feature type="domain" description="SnoaL-like" evidence="1">
    <location>
        <begin position="11"/>
        <end position="137"/>
    </location>
</feature>
<protein>
    <recommendedName>
        <fullName evidence="1">SnoaL-like domain-containing protein</fullName>
    </recommendedName>
</protein>
<sequence>MTIEELAKRVQALEDIEAIKQLKATYSEVCDDNYNPKRMLEIFTEDAVWDGGERFGKHTGHKELKEFFTNVGKGLVFGAHFFLQPRVTLTGPTTAKANWYLWQTSTMANGKGVWICGLEDDEYRKGKDGKWRISHMKLTLFYASSYEDGWHKSKWSGLE</sequence>
<dbReference type="AlphaFoldDB" id="A0A1F7SIN5"/>
<name>A0A1F7SIN5_9BACT</name>
<evidence type="ECO:0000259" key="1">
    <source>
        <dbReference type="Pfam" id="PF13577"/>
    </source>
</evidence>
<proteinExistence type="predicted"/>
<dbReference type="Gene3D" id="3.10.450.50">
    <property type="match status" value="1"/>
</dbReference>
<dbReference type="EMBL" id="MGDI01000023">
    <property type="protein sequence ID" value="OGL53633.1"/>
    <property type="molecule type" value="Genomic_DNA"/>
</dbReference>
<dbReference type="Pfam" id="PF13577">
    <property type="entry name" value="SnoaL_4"/>
    <property type="match status" value="1"/>
</dbReference>
<comment type="caution">
    <text evidence="2">The sequence shown here is derived from an EMBL/GenBank/DDBJ whole genome shotgun (WGS) entry which is preliminary data.</text>
</comment>